<dbReference type="EMBL" id="BLKX01000001">
    <property type="protein sequence ID" value="GFG80148.1"/>
    <property type="molecule type" value="Genomic_DNA"/>
</dbReference>
<organism evidence="2 3">
    <name type="scientific">Mycobacterium paragordonae</name>
    <dbReference type="NCBI Taxonomy" id="1389713"/>
    <lineage>
        <taxon>Bacteria</taxon>
        <taxon>Bacillati</taxon>
        <taxon>Actinomycetota</taxon>
        <taxon>Actinomycetes</taxon>
        <taxon>Mycobacteriales</taxon>
        <taxon>Mycobacteriaceae</taxon>
        <taxon>Mycobacterium</taxon>
    </lineage>
</organism>
<protein>
    <submittedName>
        <fullName evidence="2">Uncharacterized protein</fullName>
    </submittedName>
</protein>
<evidence type="ECO:0000313" key="3">
    <source>
        <dbReference type="Proteomes" id="UP000465240"/>
    </source>
</evidence>
<name>A0ABQ1C813_9MYCO</name>
<gene>
    <name evidence="2" type="ORF">MPRG_34240</name>
</gene>
<feature type="compositionally biased region" description="Polar residues" evidence="1">
    <location>
        <begin position="45"/>
        <end position="62"/>
    </location>
</feature>
<keyword evidence="3" id="KW-1185">Reference proteome</keyword>
<evidence type="ECO:0000313" key="2">
    <source>
        <dbReference type="EMBL" id="GFG80148.1"/>
    </source>
</evidence>
<proteinExistence type="predicted"/>
<dbReference type="Proteomes" id="UP000465240">
    <property type="component" value="Unassembled WGS sequence"/>
</dbReference>
<comment type="caution">
    <text evidence="2">The sequence shown here is derived from an EMBL/GenBank/DDBJ whole genome shotgun (WGS) entry which is preliminary data.</text>
</comment>
<evidence type="ECO:0000256" key="1">
    <source>
        <dbReference type="SAM" id="MobiDB-lite"/>
    </source>
</evidence>
<feature type="compositionally biased region" description="Basic and acidic residues" evidence="1">
    <location>
        <begin position="12"/>
        <end position="27"/>
    </location>
</feature>
<sequence length="84" mass="9220">MPPRVSASTAQQEHRRTGQWQRDEQPHSHGVQDPNSPAASESDWSRLSMTFTVKPTSTSNPTAPAMAAKTMITTEKFTPDSLPV</sequence>
<feature type="compositionally biased region" description="Polar residues" evidence="1">
    <location>
        <begin position="1"/>
        <end position="11"/>
    </location>
</feature>
<accession>A0ABQ1C813</accession>
<feature type="region of interest" description="Disordered" evidence="1">
    <location>
        <begin position="1"/>
        <end position="66"/>
    </location>
</feature>
<reference evidence="2 3" key="1">
    <citation type="journal article" date="2019" name="Emerg. Microbes Infect.">
        <title>Comprehensive subspecies identification of 175 nontuberculous mycobacteria species based on 7547 genomic profiles.</title>
        <authorList>
            <person name="Matsumoto Y."/>
            <person name="Kinjo T."/>
            <person name="Motooka D."/>
            <person name="Nabeya D."/>
            <person name="Jung N."/>
            <person name="Uechi K."/>
            <person name="Horii T."/>
            <person name="Iida T."/>
            <person name="Fujita J."/>
            <person name="Nakamura S."/>
        </authorList>
    </citation>
    <scope>NUCLEOTIDE SEQUENCE [LARGE SCALE GENOMIC DNA]</scope>
    <source>
        <strain evidence="2 3">JCM 18565</strain>
    </source>
</reference>